<dbReference type="EMBL" id="BMAU01021337">
    <property type="protein sequence ID" value="GFY16134.1"/>
    <property type="molecule type" value="Genomic_DNA"/>
</dbReference>
<dbReference type="PANTHER" id="PTHR23409">
    <property type="entry name" value="RIBONUCLEOSIDE-DIPHOSPHATE REDUCTASE SMALL CHAIN"/>
    <property type="match status" value="1"/>
</dbReference>
<gene>
    <name evidence="1" type="primary">F54H12.2_86</name>
    <name evidence="1" type="ORF">TNCV_3531371</name>
</gene>
<organism evidence="1 2">
    <name type="scientific">Trichonephila clavipes</name>
    <name type="common">Golden silk orbweaver</name>
    <name type="synonym">Nephila clavipes</name>
    <dbReference type="NCBI Taxonomy" id="2585209"/>
    <lineage>
        <taxon>Eukaryota</taxon>
        <taxon>Metazoa</taxon>
        <taxon>Ecdysozoa</taxon>
        <taxon>Arthropoda</taxon>
        <taxon>Chelicerata</taxon>
        <taxon>Arachnida</taxon>
        <taxon>Araneae</taxon>
        <taxon>Araneomorphae</taxon>
        <taxon>Entelegynae</taxon>
        <taxon>Araneoidea</taxon>
        <taxon>Nephilidae</taxon>
        <taxon>Trichonephila</taxon>
    </lineage>
</organism>
<reference evidence="1" key="1">
    <citation type="submission" date="2020-08" db="EMBL/GenBank/DDBJ databases">
        <title>Multicomponent nature underlies the extraordinary mechanical properties of spider dragline silk.</title>
        <authorList>
            <person name="Kono N."/>
            <person name="Nakamura H."/>
            <person name="Mori M."/>
            <person name="Yoshida Y."/>
            <person name="Ohtoshi R."/>
            <person name="Malay A.D."/>
            <person name="Moran D.A.P."/>
            <person name="Tomita M."/>
            <person name="Numata K."/>
            <person name="Arakawa K."/>
        </authorList>
    </citation>
    <scope>NUCLEOTIDE SEQUENCE</scope>
</reference>
<dbReference type="GO" id="GO:0009263">
    <property type="term" value="P:deoxyribonucleotide biosynthetic process"/>
    <property type="evidence" value="ECO:0007669"/>
    <property type="project" value="InterPro"/>
</dbReference>
<dbReference type="GO" id="GO:0004748">
    <property type="term" value="F:ribonucleoside-diphosphate reductase activity, thioredoxin disulfide as acceptor"/>
    <property type="evidence" value="ECO:0007669"/>
    <property type="project" value="TreeGrafter"/>
</dbReference>
<evidence type="ECO:0000313" key="2">
    <source>
        <dbReference type="Proteomes" id="UP000887159"/>
    </source>
</evidence>
<dbReference type="PANTHER" id="PTHR23409:SF21">
    <property type="entry name" value="CAPSID PROTEIN"/>
    <property type="match status" value="1"/>
</dbReference>
<proteinExistence type="predicted"/>
<evidence type="ECO:0000313" key="1">
    <source>
        <dbReference type="EMBL" id="GFY16134.1"/>
    </source>
</evidence>
<dbReference type="Proteomes" id="UP000887159">
    <property type="component" value="Unassembled WGS sequence"/>
</dbReference>
<dbReference type="AlphaFoldDB" id="A0A8X6VPU4"/>
<sequence>MSFYVTLPSDSSLHYFPNNKISSFITQLPSPILLEGEWEVGIAEIFYPHTWYNINEKNNIFGFDLGDGKLITRKLPPGYYESIPDILRSMTLPSHEGKISFKFNANNKRVKIKTQNEMRVVLEAGLCDVLGFHSQIVKGIEESAFVADPQAAFPVFYVYSDIVQPVVVGHVEAPLLRVVRISGDDGDAVSAQYDRPNYVPVIRQSFHTIEIEIRLNSGDLLPFERVKGGKAVGKEALRTGTRVVSDVLSGENFKITARKRSEEAGRGSPECVKSELELFHLPATQTAIERGQWVEFHPLSNVFDGGPVEFHISGSGEEYLDLSQTQLFLKAKIVKSDGSPIEKGAEIGPVNLFLHSLFSQVDITLNERLVSNSSNTYPYRSYIETLLNHGIDSKTSQLTCEMFYKDNEEGLQKRSAFF</sequence>
<dbReference type="InterPro" id="IPR000358">
    <property type="entry name" value="RNR_small_fam"/>
</dbReference>
<keyword evidence="2" id="KW-1185">Reference proteome</keyword>
<comment type="caution">
    <text evidence="1">The sequence shown here is derived from an EMBL/GenBank/DDBJ whole genome shotgun (WGS) entry which is preliminary data.</text>
</comment>
<dbReference type="GO" id="GO:0005829">
    <property type="term" value="C:cytosol"/>
    <property type="evidence" value="ECO:0007669"/>
    <property type="project" value="TreeGrafter"/>
</dbReference>
<accession>A0A8X6VPU4</accession>
<protein>
    <submittedName>
        <fullName evidence="1">Uncharacterized protein F54H12.2</fullName>
    </submittedName>
</protein>
<name>A0A8X6VPU4_TRICX</name>